<evidence type="ECO:0000313" key="2">
    <source>
        <dbReference type="Proteomes" id="UP001652661"/>
    </source>
</evidence>
<evidence type="ECO:0000256" key="1">
    <source>
        <dbReference type="SAM" id="SignalP"/>
    </source>
</evidence>
<proteinExistence type="predicted"/>
<dbReference type="AlphaFoldDB" id="A0A6P4JCC3"/>
<name>A0A6P4JCC3_DROKI</name>
<dbReference type="RefSeq" id="XP_017033191.1">
    <property type="nucleotide sequence ID" value="XM_017177702.2"/>
</dbReference>
<reference evidence="3" key="2">
    <citation type="submission" date="2025-08" db="UniProtKB">
        <authorList>
            <consortium name="RefSeq"/>
        </authorList>
    </citation>
    <scope>IDENTIFICATION</scope>
    <source>
        <strain evidence="3">14028-0561.14</strain>
        <tissue evidence="3">Whole fly</tissue>
    </source>
</reference>
<dbReference type="Proteomes" id="UP001652661">
    <property type="component" value="Chromosome 2R"/>
</dbReference>
<gene>
    <name evidence="3" type="primary">LOC108082362</name>
</gene>
<feature type="signal peptide" evidence="1">
    <location>
        <begin position="1"/>
        <end position="19"/>
    </location>
</feature>
<sequence>MLGILSLWFIFYLFGRIQGRSVGELDEWQQEFLGPQPDATIFVYNQTDKELDLGHSLGGEMYKF</sequence>
<keyword evidence="1" id="KW-0732">Signal</keyword>
<feature type="chain" id="PRO_5028025898" evidence="1">
    <location>
        <begin position="20"/>
        <end position="64"/>
    </location>
</feature>
<keyword evidence="2" id="KW-1185">Reference proteome</keyword>
<organism evidence="2 3">
    <name type="scientific">Drosophila kikkawai</name>
    <name type="common">Fruit fly</name>
    <dbReference type="NCBI Taxonomy" id="30033"/>
    <lineage>
        <taxon>Eukaryota</taxon>
        <taxon>Metazoa</taxon>
        <taxon>Ecdysozoa</taxon>
        <taxon>Arthropoda</taxon>
        <taxon>Hexapoda</taxon>
        <taxon>Insecta</taxon>
        <taxon>Pterygota</taxon>
        <taxon>Neoptera</taxon>
        <taxon>Endopterygota</taxon>
        <taxon>Diptera</taxon>
        <taxon>Brachycera</taxon>
        <taxon>Muscomorpha</taxon>
        <taxon>Ephydroidea</taxon>
        <taxon>Drosophilidae</taxon>
        <taxon>Drosophila</taxon>
        <taxon>Sophophora</taxon>
    </lineage>
</organism>
<reference evidence="2" key="1">
    <citation type="submission" date="2025-05" db="UniProtKB">
        <authorList>
            <consortium name="RefSeq"/>
        </authorList>
    </citation>
    <scope>NUCLEOTIDE SEQUENCE [LARGE SCALE GENOMIC DNA]</scope>
    <source>
        <strain evidence="2">14028-0561.14</strain>
    </source>
</reference>
<protein>
    <submittedName>
        <fullName evidence="3">Uncharacterized protein</fullName>
    </submittedName>
</protein>
<dbReference type="GeneID" id="108082362"/>
<accession>A0A6P4JCC3</accession>
<evidence type="ECO:0000313" key="3">
    <source>
        <dbReference type="RefSeq" id="XP_017033191.1"/>
    </source>
</evidence>
<dbReference type="OrthoDB" id="7843254at2759"/>